<reference evidence="1" key="2">
    <citation type="journal article" date="2012" name="Nat. Commun.">
        <title>Draft genome sequence and genetic transformation of the oleaginous alga Nannochloropis gaditana.</title>
        <authorList>
            <person name="Radakovits R."/>
            <person name="Jinkerson R.E."/>
            <person name="Fuerstenberg S.I."/>
            <person name="Tae H."/>
            <person name="Settlage R.E."/>
            <person name="Boore J.L."/>
            <person name="Posewitz M.C."/>
        </authorList>
    </citation>
    <scope>NUCLEOTIDE SEQUENCE</scope>
    <source>
        <strain evidence="1">CCMP526</strain>
    </source>
</reference>
<proteinExistence type="evidence at transcript level"/>
<name>I2CRT3_NANGC</name>
<organism evidence="1">
    <name type="scientific">Nannochloropsis gaditana (strain CCMP526)</name>
    <name type="common">Green microalga</name>
    <name type="synonym">Microchloropsis gaditana</name>
    <dbReference type="NCBI Taxonomy" id="1093141"/>
    <lineage>
        <taxon>Eukaryota</taxon>
        <taxon>Sar</taxon>
        <taxon>Stramenopiles</taxon>
        <taxon>Ochrophyta</taxon>
        <taxon>Eustigmatophyceae</taxon>
        <taxon>Eustigmatales</taxon>
        <taxon>Monodopsidaceae</taxon>
        <taxon>Nannochloropsis</taxon>
    </lineage>
</organism>
<protein>
    <submittedName>
        <fullName evidence="1">Uncharacterized protein</fullName>
    </submittedName>
</protein>
<dbReference type="AlphaFoldDB" id="I2CRT3"/>
<evidence type="ECO:0000313" key="1">
    <source>
        <dbReference type="EMBL" id="AFJ69616.1"/>
    </source>
</evidence>
<accession>I2CRT3</accession>
<dbReference type="EMBL" id="JU980553">
    <property type="protein sequence ID" value="AFJ69616.1"/>
    <property type="molecule type" value="mRNA"/>
</dbReference>
<sequence length="40" mass="4649">MTAISFNKGKVHVKARFIERKPTWKKKLKTVSFIEDNSGQ</sequence>
<reference evidence="1" key="1">
    <citation type="journal article" date="2012" name="Bioengineered">
        <title>Additional insights into the genome of the oleaginous model alga Nannochloropsis gaditana.</title>
        <authorList>
            <person name="Jinkerson R.E."/>
            <person name="Radakovits R."/>
            <person name="Posewitz M.C."/>
        </authorList>
    </citation>
    <scope>NUCLEOTIDE SEQUENCE</scope>
    <source>
        <strain evidence="1">CCMP526</strain>
    </source>
</reference>
<gene>
    <name evidence="1" type="ORF">NGATSA_2043610</name>
</gene>